<evidence type="ECO:0000256" key="3">
    <source>
        <dbReference type="ARBA" id="ARBA00004922"/>
    </source>
</evidence>
<keyword evidence="8 11" id="KW-0256">Endoplasmic reticulum</keyword>
<protein>
    <recommendedName>
        <fullName evidence="5 11">Dolichyl-diphosphooligosaccharide--protein glycosyltransferase subunit 1</fullName>
    </recommendedName>
</protein>
<dbReference type="Proteomes" id="UP000095280">
    <property type="component" value="Unplaced"/>
</dbReference>
<dbReference type="AlphaFoldDB" id="A0A1I8GGD3"/>
<feature type="signal peptide" evidence="11">
    <location>
        <begin position="1"/>
        <end position="19"/>
    </location>
</feature>
<comment type="similarity">
    <text evidence="4 11">Belongs to the OST1 family.</text>
</comment>
<evidence type="ECO:0000256" key="4">
    <source>
        <dbReference type="ARBA" id="ARBA00008905"/>
    </source>
</evidence>
<dbReference type="InterPro" id="IPR039491">
    <property type="entry name" value="REX1-B"/>
</dbReference>
<comment type="subunit">
    <text evidence="11">Component of the oligosaccharyltransferase (OST) complex.</text>
</comment>
<dbReference type="Pfam" id="PF04597">
    <property type="entry name" value="Ribophorin_I"/>
    <property type="match status" value="1"/>
</dbReference>
<comment type="pathway">
    <text evidence="3 11">Protein modification; protein glycosylation.</text>
</comment>
<dbReference type="Pfam" id="PF14966">
    <property type="entry name" value="DNA_repr_REX1B"/>
    <property type="match status" value="1"/>
</dbReference>
<evidence type="ECO:0000256" key="6">
    <source>
        <dbReference type="ARBA" id="ARBA00022692"/>
    </source>
</evidence>
<name>A0A1I8GGD3_9PLAT</name>
<dbReference type="OrthoDB" id="310030at2759"/>
<keyword evidence="7 11" id="KW-0732">Signal</keyword>
<evidence type="ECO:0000256" key="8">
    <source>
        <dbReference type="ARBA" id="ARBA00022824"/>
    </source>
</evidence>
<sequence length="588" mass="66254">MDKTLLIAYFLLMLSASNCSEQAKNSKVVRKVDLTTQIVKIETVISSESFGSTYLFAAEPGYEDNMAFIGASTKSGEDSPALPIKPVSKNGKQLYEISIGSRPSSLVVTAYYTHKLAPYPSEITQSERQYLRFTGNANFYSPYPSDSVETQIRTANPNILDFTNLQPVNKQESTITYGPFANVPAFTQQEVSVHYENNAPFLTVVDMLRHVEVSHWGNVAIEEKIHVVHSGAKLKGSFSRYEYQRKNDGVSSVRAYKTVLPAAAKDVYYRDDIGNISTSNLRELIDSVEIELRPRFPLFGGWNTDYIIGYNVPSYEYLFSSGNQYALRIRFIDHVHDDMVVDRITLKIVLPELATNIRYEAPYPVIEGPRELIKTYLDTVGRPVLVLSKANLVDQHIQELVVRYEFASWSLIREPLMATTFFLVLFLTVILAVRLNFSIVQDASTEMKQRLGCLTSEIVGLQDRRSALYQCYEDAINKFKSGKDHGRFKSDVNKVTTDHKALTKKVAELVKAIRSDPAFAPPGDLLERLDELQRQDSRLAELLQTAASQAEALVANKITRQQYLDADAKHVKNKEDAVARIEQLVEGL</sequence>
<comment type="subcellular location">
    <subcellularLocation>
        <location evidence="2 11">Endoplasmic reticulum membrane</location>
        <topology evidence="2 11">Single-pass type I membrane protein</topology>
    </subcellularLocation>
</comment>
<evidence type="ECO:0000256" key="2">
    <source>
        <dbReference type="ARBA" id="ARBA00004115"/>
    </source>
</evidence>
<evidence type="ECO:0000313" key="13">
    <source>
        <dbReference type="WBParaSite" id="maker-uti_cns_0001807-snap-gene-0.2-mRNA-1"/>
    </source>
</evidence>
<evidence type="ECO:0000256" key="5">
    <source>
        <dbReference type="ARBA" id="ARBA00017611"/>
    </source>
</evidence>
<dbReference type="PANTHER" id="PTHR21049">
    <property type="entry name" value="RIBOPHORIN I"/>
    <property type="match status" value="1"/>
</dbReference>
<keyword evidence="9 11" id="KW-1133">Transmembrane helix</keyword>
<comment type="function">
    <text evidence="1 11">Subunit of the oligosaccharyl transferase (OST) complex that catalyzes the initial transfer of a defined glycan (Glc(3)Man(9)GlcNAc(2) in eukaryotes) from the lipid carrier dolichol-pyrophosphate to an asparagine residue within an Asn-X-Ser/Thr consensus motif in nascent polypeptide chains, the first step in protein N-glycosylation. N-glycosylation occurs cotranslationally and the complex associates with the Sec61 complex at the channel-forming translocon complex that mediates protein translocation across the endoplasmic reticulum (ER). All subunits are required for a maximal enzyme activity.</text>
</comment>
<dbReference type="GO" id="GO:0008250">
    <property type="term" value="C:oligosaccharyltransferase complex"/>
    <property type="evidence" value="ECO:0007669"/>
    <property type="project" value="UniProtKB-UniRule"/>
</dbReference>
<feature type="transmembrane region" description="Helical" evidence="11">
    <location>
        <begin position="416"/>
        <end position="437"/>
    </location>
</feature>
<evidence type="ECO:0000313" key="12">
    <source>
        <dbReference type="Proteomes" id="UP000095280"/>
    </source>
</evidence>
<keyword evidence="10 11" id="KW-0472">Membrane</keyword>
<reference evidence="13 14" key="1">
    <citation type="submission" date="2016-11" db="UniProtKB">
        <authorList>
            <consortium name="WormBaseParasite"/>
        </authorList>
    </citation>
    <scope>IDENTIFICATION</scope>
</reference>
<evidence type="ECO:0000313" key="14">
    <source>
        <dbReference type="WBParaSite" id="maker-uti_cns_0008187-snap-gene-0.3-mRNA-1"/>
    </source>
</evidence>
<evidence type="ECO:0000256" key="9">
    <source>
        <dbReference type="ARBA" id="ARBA00022989"/>
    </source>
</evidence>
<evidence type="ECO:0000256" key="1">
    <source>
        <dbReference type="ARBA" id="ARBA00002791"/>
    </source>
</evidence>
<evidence type="ECO:0000256" key="11">
    <source>
        <dbReference type="RuleBase" id="RU361143"/>
    </source>
</evidence>
<evidence type="ECO:0000256" key="10">
    <source>
        <dbReference type="ARBA" id="ARBA00023136"/>
    </source>
</evidence>
<dbReference type="WBParaSite" id="maker-uti_cns_0001807-snap-gene-0.2-mRNA-1">
    <property type="protein sequence ID" value="maker-uti_cns_0001807-snap-gene-0.2-mRNA-1"/>
    <property type="gene ID" value="maker-uti_cns_0001807-snap-gene-0.2"/>
</dbReference>
<keyword evidence="12" id="KW-1185">Reference proteome</keyword>
<proteinExistence type="inferred from homology"/>
<feature type="chain" id="PRO_5011325578" description="Dolichyl-diphosphooligosaccharide--protein glycosyltransferase subunit 1" evidence="11">
    <location>
        <begin position="20"/>
        <end position="588"/>
    </location>
</feature>
<accession>A0A1I8GGD3</accession>
<evidence type="ECO:0000256" key="7">
    <source>
        <dbReference type="ARBA" id="ARBA00022729"/>
    </source>
</evidence>
<dbReference type="GO" id="GO:0018279">
    <property type="term" value="P:protein N-linked glycosylation via asparagine"/>
    <property type="evidence" value="ECO:0007669"/>
    <property type="project" value="TreeGrafter"/>
</dbReference>
<dbReference type="InterPro" id="IPR007676">
    <property type="entry name" value="Ribophorin_I"/>
</dbReference>
<dbReference type="WBParaSite" id="maker-uti_cns_0008187-snap-gene-0.3-mRNA-1">
    <property type="protein sequence ID" value="maker-uti_cns_0008187-snap-gene-0.3-mRNA-1"/>
    <property type="gene ID" value="maker-uti_cns_0008187-snap-gene-0.3"/>
</dbReference>
<dbReference type="UniPathway" id="UPA00378"/>
<dbReference type="PANTHER" id="PTHR21049:SF0">
    <property type="entry name" value="DOLICHYL-DIPHOSPHOOLIGOSACCHARIDE--PROTEIN GLYCOSYLTRANSFERASE SUBUNIT 1"/>
    <property type="match status" value="1"/>
</dbReference>
<organism evidence="12 13">
    <name type="scientific">Macrostomum lignano</name>
    <dbReference type="NCBI Taxonomy" id="282301"/>
    <lineage>
        <taxon>Eukaryota</taxon>
        <taxon>Metazoa</taxon>
        <taxon>Spiralia</taxon>
        <taxon>Lophotrochozoa</taxon>
        <taxon>Platyhelminthes</taxon>
        <taxon>Rhabditophora</taxon>
        <taxon>Macrostomorpha</taxon>
        <taxon>Macrostomida</taxon>
        <taxon>Macrostomidae</taxon>
        <taxon>Macrostomum</taxon>
    </lineage>
</organism>
<keyword evidence="6 11" id="KW-0812">Transmembrane</keyword>
<dbReference type="STRING" id="282301.A0A1I8GGD3"/>